<dbReference type="RefSeq" id="WP_321170452.1">
    <property type="nucleotide sequence ID" value="NZ_CP126156.1"/>
</dbReference>
<feature type="region of interest" description="Disordered" evidence="1">
    <location>
        <begin position="70"/>
        <end position="122"/>
    </location>
</feature>
<dbReference type="InterPro" id="IPR058309">
    <property type="entry name" value="DUF7996"/>
</dbReference>
<proteinExistence type="predicted"/>
<feature type="transmembrane region" description="Helical" evidence="2">
    <location>
        <begin position="44"/>
        <end position="64"/>
    </location>
</feature>
<name>A0ABD5XN57_9EURY</name>
<evidence type="ECO:0000256" key="2">
    <source>
        <dbReference type="SAM" id="Phobius"/>
    </source>
</evidence>
<keyword evidence="2" id="KW-0812">Transmembrane</keyword>
<dbReference type="EMBL" id="JBHSZG010000001">
    <property type="protein sequence ID" value="MFC7136623.1"/>
    <property type="molecule type" value="Genomic_DNA"/>
</dbReference>
<dbReference type="GeneID" id="86192849"/>
<feature type="compositionally biased region" description="Basic and acidic residues" evidence="1">
    <location>
        <begin position="78"/>
        <end position="95"/>
    </location>
</feature>
<evidence type="ECO:0000313" key="4">
    <source>
        <dbReference type="Proteomes" id="UP001596368"/>
    </source>
</evidence>
<accession>A0ABD5XN57</accession>
<dbReference type="Pfam" id="PF25959">
    <property type="entry name" value="DUF7996"/>
    <property type="match status" value="1"/>
</dbReference>
<reference evidence="3 4" key="1">
    <citation type="journal article" date="2019" name="Int. J. Syst. Evol. Microbiol.">
        <title>The Global Catalogue of Microorganisms (GCM) 10K type strain sequencing project: providing services to taxonomists for standard genome sequencing and annotation.</title>
        <authorList>
            <consortium name="The Broad Institute Genomics Platform"/>
            <consortium name="The Broad Institute Genome Sequencing Center for Infectious Disease"/>
            <person name="Wu L."/>
            <person name="Ma J."/>
        </authorList>
    </citation>
    <scope>NUCLEOTIDE SEQUENCE [LARGE SCALE GENOMIC DNA]</scope>
    <source>
        <strain evidence="3 4">DT92</strain>
    </source>
</reference>
<evidence type="ECO:0000256" key="1">
    <source>
        <dbReference type="SAM" id="MobiDB-lite"/>
    </source>
</evidence>
<sequence>MADNTRLRDRLTRDRLLLAAVLVVGIAGTGIVRRQLGVLGYNGLGRLVFIAGYGLTVFLVWYGWIRPLDITGPGASRGVDRDSDERGPGEGDRPNGGEGGDGADAADDGATADAAREDATDR</sequence>
<gene>
    <name evidence="3" type="ORF">ACFQRB_09125</name>
</gene>
<keyword evidence="2" id="KW-1133">Transmembrane helix</keyword>
<protein>
    <submittedName>
        <fullName evidence="3">Uncharacterized protein</fullName>
    </submittedName>
</protein>
<dbReference type="Proteomes" id="UP001596368">
    <property type="component" value="Unassembled WGS sequence"/>
</dbReference>
<keyword evidence="2" id="KW-0472">Membrane</keyword>
<keyword evidence="4" id="KW-1185">Reference proteome</keyword>
<feature type="transmembrane region" description="Helical" evidence="2">
    <location>
        <begin position="16"/>
        <end position="32"/>
    </location>
</feature>
<organism evidence="3 4">
    <name type="scientific">Halobaculum litoreum</name>
    <dbReference type="NCBI Taxonomy" id="3031998"/>
    <lineage>
        <taxon>Archaea</taxon>
        <taxon>Methanobacteriati</taxon>
        <taxon>Methanobacteriota</taxon>
        <taxon>Stenosarchaea group</taxon>
        <taxon>Halobacteria</taxon>
        <taxon>Halobacteriales</taxon>
        <taxon>Haloferacaceae</taxon>
        <taxon>Halobaculum</taxon>
    </lineage>
</organism>
<evidence type="ECO:0000313" key="3">
    <source>
        <dbReference type="EMBL" id="MFC7136623.1"/>
    </source>
</evidence>
<dbReference type="AlphaFoldDB" id="A0ABD5XN57"/>
<comment type="caution">
    <text evidence="3">The sequence shown here is derived from an EMBL/GenBank/DDBJ whole genome shotgun (WGS) entry which is preliminary data.</text>
</comment>